<dbReference type="InterPro" id="IPR000515">
    <property type="entry name" value="MetI-like"/>
</dbReference>
<dbReference type="InterPro" id="IPR010065">
    <property type="entry name" value="AA_ABC_transptr_permease_3TM"/>
</dbReference>
<dbReference type="PANTHER" id="PTHR30614">
    <property type="entry name" value="MEMBRANE COMPONENT OF AMINO ACID ABC TRANSPORTER"/>
    <property type="match status" value="1"/>
</dbReference>
<dbReference type="Pfam" id="PF00528">
    <property type="entry name" value="BPD_transp_1"/>
    <property type="match status" value="1"/>
</dbReference>
<dbReference type="InterPro" id="IPR035906">
    <property type="entry name" value="MetI-like_sf"/>
</dbReference>
<dbReference type="EMBL" id="VSSQ01000215">
    <property type="protein sequence ID" value="MPL86026.1"/>
    <property type="molecule type" value="Genomic_DNA"/>
</dbReference>
<evidence type="ECO:0000256" key="6">
    <source>
        <dbReference type="ARBA" id="ARBA00022989"/>
    </source>
</evidence>
<dbReference type="InterPro" id="IPR043429">
    <property type="entry name" value="ArtM/GltK/GlnP/TcyL/YhdX-like"/>
</dbReference>
<dbReference type="SUPFAM" id="SSF161098">
    <property type="entry name" value="MetI-like"/>
    <property type="match status" value="1"/>
</dbReference>
<dbReference type="GO" id="GO:0043190">
    <property type="term" value="C:ATP-binding cassette (ABC) transporter complex"/>
    <property type="evidence" value="ECO:0007669"/>
    <property type="project" value="InterPro"/>
</dbReference>
<dbReference type="NCBIfam" id="TIGR01726">
    <property type="entry name" value="HEQRo_perm_3TM"/>
    <property type="match status" value="1"/>
</dbReference>
<sequence>MDNFLDPVFLLEIFEHLIKYVPITLGLAVGTMIMSCLLALMVTILRYKKVPILGKIGDIYVLLGRALPSMILIYLAFFGIPVLLMAVSGTNKSAMLLSGIPPIAFAALGLTLHTGAYLAEIFRGALQSVNVGQTEAALSIGMTWNQAFFRIILPQAAVFATPMMANQFLNLLKGTSIAFMISVIELFGAANVLASNNNAYLEVYIVTACLYWSTSICFEKLASVLEYNLSYFKRGTSK</sequence>
<keyword evidence="3" id="KW-1003">Cell membrane</keyword>
<evidence type="ECO:0000313" key="10">
    <source>
        <dbReference type="EMBL" id="MPL86026.1"/>
    </source>
</evidence>
<comment type="caution">
    <text evidence="10">The sequence shown here is derived from an EMBL/GenBank/DDBJ whole genome shotgun (WGS) entry which is preliminary data.</text>
</comment>
<dbReference type="Gene3D" id="1.10.3720.10">
    <property type="entry name" value="MetI-like"/>
    <property type="match status" value="1"/>
</dbReference>
<feature type="transmembrane region" description="Helical" evidence="8">
    <location>
        <begin position="66"/>
        <end position="87"/>
    </location>
</feature>
<feature type="domain" description="ABC transmembrane type-1" evidence="9">
    <location>
        <begin position="21"/>
        <end position="222"/>
    </location>
</feature>
<dbReference type="AlphaFoldDB" id="A0A644V3V5"/>
<protein>
    <submittedName>
        <fullName evidence="10">Putative amino-acid permease protein YxeN</fullName>
    </submittedName>
</protein>
<keyword evidence="7 8" id="KW-0472">Membrane</keyword>
<evidence type="ECO:0000256" key="7">
    <source>
        <dbReference type="ARBA" id="ARBA00023136"/>
    </source>
</evidence>
<evidence type="ECO:0000256" key="2">
    <source>
        <dbReference type="ARBA" id="ARBA00022448"/>
    </source>
</evidence>
<keyword evidence="6 8" id="KW-1133">Transmembrane helix</keyword>
<accession>A0A644V3V5</accession>
<dbReference type="CDD" id="cd06261">
    <property type="entry name" value="TM_PBP2"/>
    <property type="match status" value="1"/>
</dbReference>
<organism evidence="10">
    <name type="scientific">bioreactor metagenome</name>
    <dbReference type="NCBI Taxonomy" id="1076179"/>
    <lineage>
        <taxon>unclassified sequences</taxon>
        <taxon>metagenomes</taxon>
        <taxon>ecological metagenomes</taxon>
    </lineage>
</organism>
<keyword evidence="2" id="KW-0813">Transport</keyword>
<reference evidence="10" key="1">
    <citation type="submission" date="2019-08" db="EMBL/GenBank/DDBJ databases">
        <authorList>
            <person name="Kucharzyk K."/>
            <person name="Murdoch R.W."/>
            <person name="Higgins S."/>
            <person name="Loffler F."/>
        </authorList>
    </citation>
    <scope>NUCLEOTIDE SEQUENCE</scope>
</reference>
<dbReference type="GO" id="GO:0006865">
    <property type="term" value="P:amino acid transport"/>
    <property type="evidence" value="ECO:0007669"/>
    <property type="project" value="UniProtKB-KW"/>
</dbReference>
<dbReference type="PROSITE" id="PS50928">
    <property type="entry name" value="ABC_TM1"/>
    <property type="match status" value="1"/>
</dbReference>
<keyword evidence="5" id="KW-0029">Amino-acid transport</keyword>
<gene>
    <name evidence="10" type="primary">yxeN_1</name>
    <name evidence="10" type="ORF">SDC9_32002</name>
</gene>
<evidence type="ECO:0000259" key="9">
    <source>
        <dbReference type="PROSITE" id="PS50928"/>
    </source>
</evidence>
<name>A0A644V3V5_9ZZZZ</name>
<feature type="transmembrane region" description="Helical" evidence="8">
    <location>
        <begin position="20"/>
        <end position="45"/>
    </location>
</feature>
<evidence type="ECO:0000256" key="3">
    <source>
        <dbReference type="ARBA" id="ARBA00022475"/>
    </source>
</evidence>
<evidence type="ECO:0000256" key="1">
    <source>
        <dbReference type="ARBA" id="ARBA00004651"/>
    </source>
</evidence>
<dbReference type="PANTHER" id="PTHR30614:SF0">
    <property type="entry name" value="L-CYSTINE TRANSPORT SYSTEM PERMEASE PROTEIN TCYL"/>
    <property type="match status" value="1"/>
</dbReference>
<keyword evidence="4 8" id="KW-0812">Transmembrane</keyword>
<feature type="transmembrane region" description="Helical" evidence="8">
    <location>
        <begin position="99"/>
        <end position="119"/>
    </location>
</feature>
<proteinExistence type="predicted"/>
<dbReference type="GO" id="GO:0022857">
    <property type="term" value="F:transmembrane transporter activity"/>
    <property type="evidence" value="ECO:0007669"/>
    <property type="project" value="InterPro"/>
</dbReference>
<evidence type="ECO:0000256" key="5">
    <source>
        <dbReference type="ARBA" id="ARBA00022970"/>
    </source>
</evidence>
<comment type="subcellular location">
    <subcellularLocation>
        <location evidence="1">Cell membrane</location>
        <topology evidence="1">Multi-pass membrane protein</topology>
    </subcellularLocation>
</comment>
<evidence type="ECO:0000256" key="4">
    <source>
        <dbReference type="ARBA" id="ARBA00022692"/>
    </source>
</evidence>
<evidence type="ECO:0000256" key="8">
    <source>
        <dbReference type="SAM" id="Phobius"/>
    </source>
</evidence>
<feature type="transmembrane region" description="Helical" evidence="8">
    <location>
        <begin position="177"/>
        <end position="194"/>
    </location>
</feature>